<gene>
    <name evidence="1" type="ORF">HMPREF1325_1005</name>
</gene>
<evidence type="ECO:0000313" key="2">
    <source>
        <dbReference type="Proteomes" id="UP000016412"/>
    </source>
</evidence>
<dbReference type="eggNOG" id="COG5464">
    <property type="taxonomic scope" value="Bacteria"/>
</dbReference>
<evidence type="ECO:0008006" key="3">
    <source>
        <dbReference type="Google" id="ProtNLM"/>
    </source>
</evidence>
<dbReference type="OrthoDB" id="9775482at2"/>
<proteinExistence type="predicted"/>
<evidence type="ECO:0000313" key="1">
    <source>
        <dbReference type="EMBL" id="ERF60614.1"/>
    </source>
</evidence>
<name>U1GVL4_TRESO</name>
<dbReference type="STRING" id="1125725.HMPREF1325_1005"/>
<dbReference type="PATRIC" id="fig|1125725.3.peg.1437"/>
<sequence length="279" mass="31693">MKKSFDELTIADDFMFCKVMQDEGICKEFLEMILADKIGKITYLSSQDAVFTGSESKSVRLDLLVKDETGKSYDIEMQVVNEHNIPKRMRYYQAAIDIAFLDKGTHYKALNESYIIFVCLFDAIGKGKPLYTFENMCLEDRQTPLQDGTKKVIINAEAFGKAEDAELKGFLEYLKTGTINTEYTGRIETMIQAVKHNEQARKEYRFMSGFEMDAREEGIQQGIQQGLRQGIQQGKSLGLAEGARQKALETARLMKQANCEIPFIEKMTGLTQEEVESIS</sequence>
<organism evidence="1 2">
    <name type="scientific">Treponema socranskii subsp. socranskii VPI DR56BR1116 = ATCC 35536</name>
    <dbReference type="NCBI Taxonomy" id="1125725"/>
    <lineage>
        <taxon>Bacteria</taxon>
        <taxon>Pseudomonadati</taxon>
        <taxon>Spirochaetota</taxon>
        <taxon>Spirochaetia</taxon>
        <taxon>Spirochaetales</taxon>
        <taxon>Treponemataceae</taxon>
        <taxon>Treponema</taxon>
    </lineage>
</organism>
<accession>U1GVL4</accession>
<dbReference type="PANTHER" id="PTHR41317:SF1">
    <property type="entry name" value="PD-(D_E)XK NUCLEASE FAMILY TRANSPOSASE"/>
    <property type="match status" value="1"/>
</dbReference>
<protein>
    <recommendedName>
        <fullName evidence="3">PD-(D/E)XK nuclease family transposase</fullName>
    </recommendedName>
</protein>
<dbReference type="InterPro" id="IPR010106">
    <property type="entry name" value="RpnA"/>
</dbReference>
<dbReference type="NCBIfam" id="TIGR01784">
    <property type="entry name" value="T_den_put_tspse"/>
    <property type="match status" value="1"/>
</dbReference>
<reference evidence="1 2" key="1">
    <citation type="submission" date="2013-08" db="EMBL/GenBank/DDBJ databases">
        <authorList>
            <person name="Durkin A.S."/>
            <person name="Haft D.R."/>
            <person name="McCorrison J."/>
            <person name="Torralba M."/>
            <person name="Gillis M."/>
            <person name="Haft D.H."/>
            <person name="Methe B."/>
            <person name="Sutton G."/>
            <person name="Nelson K.E."/>
        </authorList>
    </citation>
    <scope>NUCLEOTIDE SEQUENCE [LARGE SCALE GENOMIC DNA]</scope>
    <source>
        <strain evidence="1 2">VPI DR56BR1116</strain>
    </source>
</reference>
<dbReference type="Proteomes" id="UP000016412">
    <property type="component" value="Unassembled WGS sequence"/>
</dbReference>
<dbReference type="RefSeq" id="WP_021330485.1">
    <property type="nucleotide sequence ID" value="NZ_AUZJ01000039.1"/>
</dbReference>
<comment type="caution">
    <text evidence="1">The sequence shown here is derived from an EMBL/GenBank/DDBJ whole genome shotgun (WGS) entry which is preliminary data.</text>
</comment>
<dbReference type="PANTHER" id="PTHR41317">
    <property type="entry name" value="PD-(D_E)XK NUCLEASE FAMILY TRANSPOSASE"/>
    <property type="match status" value="1"/>
</dbReference>
<dbReference type="EMBL" id="AUZJ01000039">
    <property type="protein sequence ID" value="ERF60614.1"/>
    <property type="molecule type" value="Genomic_DNA"/>
</dbReference>
<dbReference type="Pfam" id="PF12784">
    <property type="entry name" value="PDDEXK_2"/>
    <property type="match status" value="1"/>
</dbReference>
<dbReference type="AlphaFoldDB" id="U1GVL4"/>